<name>A0A3N5DKE3_9ENTR</name>
<sequence>MSCTPLPSSKLIGISSLAALLQRQLIWRSLMLIAARQATSCSIIRWYIRASSCRSAALTHSLIL</sequence>
<evidence type="ECO:0000313" key="2">
    <source>
        <dbReference type="Proteomes" id="UP000268615"/>
    </source>
</evidence>
<organism evidence="1 2">
    <name type="scientific">Buttiauxella warmboldiae</name>
    <dbReference type="NCBI Taxonomy" id="82993"/>
    <lineage>
        <taxon>Bacteria</taxon>
        <taxon>Pseudomonadati</taxon>
        <taxon>Pseudomonadota</taxon>
        <taxon>Gammaproteobacteria</taxon>
        <taxon>Enterobacterales</taxon>
        <taxon>Enterobacteriaceae</taxon>
        <taxon>Buttiauxella</taxon>
    </lineage>
</organism>
<protein>
    <submittedName>
        <fullName evidence="1">Uncharacterized protein</fullName>
    </submittedName>
</protein>
<proteinExistence type="predicted"/>
<evidence type="ECO:0000313" key="1">
    <source>
        <dbReference type="EMBL" id="RPH21021.1"/>
    </source>
</evidence>
<reference evidence="1 2" key="1">
    <citation type="submission" date="2018-11" db="EMBL/GenBank/DDBJ databases">
        <title>Draft genome sequence of Buttiauxella warmboldiae CCUG 35512.</title>
        <authorList>
            <person name="Salva-Serra F."/>
            <person name="Marathe N."/>
            <person name="Moore E."/>
            <person name="Svensson L."/>
            <person name="Engstrom-Jakobsson H."/>
        </authorList>
    </citation>
    <scope>NUCLEOTIDE SEQUENCE [LARGE SCALE GENOMIC DNA]</scope>
    <source>
        <strain evidence="1 2">CCUG 35512</strain>
    </source>
</reference>
<keyword evidence="2" id="KW-1185">Reference proteome</keyword>
<dbReference type="Proteomes" id="UP000268615">
    <property type="component" value="Unassembled WGS sequence"/>
</dbReference>
<dbReference type="EMBL" id="RPOH01000095">
    <property type="protein sequence ID" value="RPH21021.1"/>
    <property type="molecule type" value="Genomic_DNA"/>
</dbReference>
<accession>A0A3N5DKE3</accession>
<gene>
    <name evidence="1" type="ORF">EHN07_18825</name>
</gene>
<dbReference type="AlphaFoldDB" id="A0A3N5DKE3"/>
<comment type="caution">
    <text evidence="1">The sequence shown here is derived from an EMBL/GenBank/DDBJ whole genome shotgun (WGS) entry which is preliminary data.</text>
</comment>